<dbReference type="PROSITE" id="PS50104">
    <property type="entry name" value="TIR"/>
    <property type="match status" value="1"/>
</dbReference>
<evidence type="ECO:0000313" key="3">
    <source>
        <dbReference type="Proteomes" id="UP000677152"/>
    </source>
</evidence>
<dbReference type="GO" id="GO:0007165">
    <property type="term" value="P:signal transduction"/>
    <property type="evidence" value="ECO:0007669"/>
    <property type="project" value="InterPro"/>
</dbReference>
<gene>
    <name evidence="2" type="ORF">KCV87_02425</name>
</gene>
<evidence type="ECO:0000313" key="2">
    <source>
        <dbReference type="EMBL" id="QUF07705.1"/>
    </source>
</evidence>
<dbReference type="InterPro" id="IPR035897">
    <property type="entry name" value="Toll_tir_struct_dom_sf"/>
</dbReference>
<sequence>MSYTPTEWRTVEPFTQKAQEQAQTYPERRDLFLCHAWDDREDSAKELHGHLKSNGASVWFSEEDLPLGSLMIREIDKGLRNSRVGIVLVTPALLKSIESQGVAEKELAVLLSTRRVIPVLHGVGFDDLNNISPLLASHAGLSTKESTLSNVAAKIAAAAAALPAA</sequence>
<dbReference type="Proteomes" id="UP000677152">
    <property type="component" value="Chromosome"/>
</dbReference>
<dbReference type="AlphaFoldDB" id="A0AA45LE99"/>
<name>A0AA45LE99_9PSEU</name>
<dbReference type="Gene3D" id="3.40.50.10140">
    <property type="entry name" value="Toll/interleukin-1 receptor homology (TIR) domain"/>
    <property type="match status" value="1"/>
</dbReference>
<dbReference type="InterPro" id="IPR000157">
    <property type="entry name" value="TIR_dom"/>
</dbReference>
<evidence type="ECO:0000259" key="1">
    <source>
        <dbReference type="PROSITE" id="PS50104"/>
    </source>
</evidence>
<keyword evidence="2" id="KW-0675">Receptor</keyword>
<proteinExistence type="predicted"/>
<organism evidence="2 3">
    <name type="scientific">Actinosynnema pretiosum subsp. pretiosum</name>
    <dbReference type="NCBI Taxonomy" id="103721"/>
    <lineage>
        <taxon>Bacteria</taxon>
        <taxon>Bacillati</taxon>
        <taxon>Actinomycetota</taxon>
        <taxon>Actinomycetes</taxon>
        <taxon>Pseudonocardiales</taxon>
        <taxon>Pseudonocardiaceae</taxon>
        <taxon>Actinosynnema</taxon>
    </lineage>
</organism>
<dbReference type="Pfam" id="PF13676">
    <property type="entry name" value="TIR_2"/>
    <property type="match status" value="1"/>
</dbReference>
<accession>A0AA45LE99</accession>
<reference evidence="2" key="1">
    <citation type="submission" date="2021-04" db="EMBL/GenBank/DDBJ databases">
        <title>Genomic sequence of Actinosynnema pretiosum subsp. pretiosum ATCC 31280 (C-14919).</title>
        <authorList>
            <person name="Bai L."/>
            <person name="Wang X."/>
            <person name="Xiao Y."/>
        </authorList>
    </citation>
    <scope>NUCLEOTIDE SEQUENCE</scope>
    <source>
        <strain evidence="2">ATCC 31280</strain>
    </source>
</reference>
<dbReference type="SUPFAM" id="SSF52200">
    <property type="entry name" value="Toll/Interleukin receptor TIR domain"/>
    <property type="match status" value="1"/>
</dbReference>
<protein>
    <submittedName>
        <fullName evidence="2">Toll/interleukin-1 receptor domain-containing protein</fullName>
    </submittedName>
</protein>
<dbReference type="EMBL" id="CP073249">
    <property type="protein sequence ID" value="QUF07705.1"/>
    <property type="molecule type" value="Genomic_DNA"/>
</dbReference>
<feature type="domain" description="TIR" evidence="1">
    <location>
        <begin position="27"/>
        <end position="159"/>
    </location>
</feature>